<name>A0ABR1U1A5_9PEZI</name>
<keyword evidence="1" id="KW-0812">Transmembrane</keyword>
<evidence type="ECO:0000313" key="3">
    <source>
        <dbReference type="Proteomes" id="UP001446871"/>
    </source>
</evidence>
<reference evidence="2 3" key="1">
    <citation type="submission" date="2023-01" db="EMBL/GenBank/DDBJ databases">
        <title>Analysis of 21 Apiospora genomes using comparative genomics revels a genus with tremendous synthesis potential of carbohydrate active enzymes and secondary metabolites.</title>
        <authorList>
            <person name="Sorensen T."/>
        </authorList>
    </citation>
    <scope>NUCLEOTIDE SEQUENCE [LARGE SCALE GENOMIC DNA]</scope>
    <source>
        <strain evidence="2 3">CBS 83171</strain>
    </source>
</reference>
<protein>
    <submittedName>
        <fullName evidence="2">Uncharacterized protein</fullName>
    </submittedName>
</protein>
<proteinExistence type="predicted"/>
<gene>
    <name evidence="2" type="ORF">PG996_011982</name>
</gene>
<dbReference type="EMBL" id="JAQQWM010000008">
    <property type="protein sequence ID" value="KAK8052681.1"/>
    <property type="molecule type" value="Genomic_DNA"/>
</dbReference>
<keyword evidence="1" id="KW-1133">Transmembrane helix</keyword>
<feature type="transmembrane region" description="Helical" evidence="1">
    <location>
        <begin position="79"/>
        <end position="100"/>
    </location>
</feature>
<evidence type="ECO:0000256" key="1">
    <source>
        <dbReference type="SAM" id="Phobius"/>
    </source>
</evidence>
<comment type="caution">
    <text evidence="2">The sequence shown here is derived from an EMBL/GenBank/DDBJ whole genome shotgun (WGS) entry which is preliminary data.</text>
</comment>
<evidence type="ECO:0000313" key="2">
    <source>
        <dbReference type="EMBL" id="KAK8052681.1"/>
    </source>
</evidence>
<dbReference type="Proteomes" id="UP001446871">
    <property type="component" value="Unassembled WGS sequence"/>
</dbReference>
<accession>A0ABR1U1A5</accession>
<keyword evidence="1" id="KW-0472">Membrane</keyword>
<sequence length="116" mass="13495">MNLRHIKNLAVLWPSRCCLSWRPVVPRLQYRVCAKSQLATTLDIPYRGWYRPRNRSQHRFHLRGRVRSPSIRGGLAVSWQMWVALGVFAGFLANVAFFSVSKSRSQLVQVWLTDRG</sequence>
<keyword evidence="3" id="KW-1185">Reference proteome</keyword>
<organism evidence="2 3">
    <name type="scientific">Apiospora saccharicola</name>
    <dbReference type="NCBI Taxonomy" id="335842"/>
    <lineage>
        <taxon>Eukaryota</taxon>
        <taxon>Fungi</taxon>
        <taxon>Dikarya</taxon>
        <taxon>Ascomycota</taxon>
        <taxon>Pezizomycotina</taxon>
        <taxon>Sordariomycetes</taxon>
        <taxon>Xylariomycetidae</taxon>
        <taxon>Amphisphaeriales</taxon>
        <taxon>Apiosporaceae</taxon>
        <taxon>Apiospora</taxon>
    </lineage>
</organism>